<dbReference type="Proteomes" id="UP000694850">
    <property type="component" value="Unplaced"/>
</dbReference>
<name>A0AC54ZE56_ORYAF</name>
<organism evidence="1 2">
    <name type="scientific">Orycteropus afer afer</name>
    <dbReference type="NCBI Taxonomy" id="1230840"/>
    <lineage>
        <taxon>Eukaryota</taxon>
        <taxon>Metazoa</taxon>
        <taxon>Chordata</taxon>
        <taxon>Craniata</taxon>
        <taxon>Vertebrata</taxon>
        <taxon>Euteleostomi</taxon>
        <taxon>Mammalia</taxon>
        <taxon>Eutheria</taxon>
        <taxon>Afrotheria</taxon>
        <taxon>Tubulidentata</taxon>
        <taxon>Orycteropodidae</taxon>
        <taxon>Orycteropus</taxon>
    </lineage>
</organism>
<reference evidence="2" key="1">
    <citation type="submission" date="2025-08" db="UniProtKB">
        <authorList>
            <consortium name="RefSeq"/>
        </authorList>
    </citation>
    <scope>IDENTIFICATION</scope>
</reference>
<evidence type="ECO:0000313" key="1">
    <source>
        <dbReference type="Proteomes" id="UP000694850"/>
    </source>
</evidence>
<protein>
    <submittedName>
        <fullName evidence="2">Predicted GPI-anchored protein 58</fullName>
    </submittedName>
</protein>
<keyword evidence="1" id="KW-1185">Reference proteome</keyword>
<gene>
    <name evidence="2" type="primary">LOC122152225</name>
</gene>
<dbReference type="RefSeq" id="XP_042639564.1">
    <property type="nucleotide sequence ID" value="XM_042783630.1"/>
</dbReference>
<sequence>MCCSSYNVPDPQTLKTFRTARSLRCQWPGLGPSSASPTTSRSNSAPLFRHQPAPRPADYRTGRPPALRPFGSPAPQTSQLDRHRPEPSLPAPEQAASCGQALLAPGVGGSGETAAAAATLRGSRPAMGRPQSGGERAGSAPFLTDPNMASAAAAREDDTPRVADGRRTAGGSSWKVSLLPSRPANGRRTTNPSFTYPAGCG</sequence>
<accession>A0AC54ZE56</accession>
<proteinExistence type="predicted"/>
<evidence type="ECO:0000313" key="2">
    <source>
        <dbReference type="RefSeq" id="XP_042639564.1"/>
    </source>
</evidence>